<evidence type="ECO:0000259" key="1">
    <source>
        <dbReference type="Pfam" id="PF14832"/>
    </source>
</evidence>
<organism evidence="2 3">
    <name type="scientific">Oidiodendron maius (strain Zn)</name>
    <dbReference type="NCBI Taxonomy" id="913774"/>
    <lineage>
        <taxon>Eukaryota</taxon>
        <taxon>Fungi</taxon>
        <taxon>Dikarya</taxon>
        <taxon>Ascomycota</taxon>
        <taxon>Pezizomycotina</taxon>
        <taxon>Leotiomycetes</taxon>
        <taxon>Leotiomycetes incertae sedis</taxon>
        <taxon>Myxotrichaceae</taxon>
        <taxon>Oidiodendron</taxon>
    </lineage>
</organism>
<dbReference type="EMBL" id="KN832880">
    <property type="protein sequence ID" value="KIM98667.1"/>
    <property type="molecule type" value="Genomic_DNA"/>
</dbReference>
<dbReference type="SUPFAM" id="SSF55331">
    <property type="entry name" value="Tautomerase/MIF"/>
    <property type="match status" value="1"/>
</dbReference>
<dbReference type="InterPro" id="IPR014347">
    <property type="entry name" value="Tautomerase/MIF_sf"/>
</dbReference>
<dbReference type="OrthoDB" id="9981319at2759"/>
<proteinExistence type="predicted"/>
<dbReference type="InParanoid" id="A0A0C3D9S2"/>
<gene>
    <name evidence="2" type="ORF">OIDMADRAFT_57016</name>
</gene>
<keyword evidence="3" id="KW-1185">Reference proteome</keyword>
<accession>A0A0C3D9S2</accession>
<dbReference type="Pfam" id="PF14832">
    <property type="entry name" value="Tautomerase_3"/>
    <property type="match status" value="1"/>
</dbReference>
<dbReference type="AlphaFoldDB" id="A0A0C3D9S2"/>
<protein>
    <recommendedName>
        <fullName evidence="1">Tautomerase cis-CaaD-like domain-containing protein</fullName>
    </recommendedName>
</protein>
<dbReference type="Proteomes" id="UP000054321">
    <property type="component" value="Unassembled WGS sequence"/>
</dbReference>
<reference evidence="3" key="2">
    <citation type="submission" date="2015-01" db="EMBL/GenBank/DDBJ databases">
        <title>Evolutionary Origins and Diversification of the Mycorrhizal Mutualists.</title>
        <authorList>
            <consortium name="DOE Joint Genome Institute"/>
            <consortium name="Mycorrhizal Genomics Consortium"/>
            <person name="Kohler A."/>
            <person name="Kuo A."/>
            <person name="Nagy L.G."/>
            <person name="Floudas D."/>
            <person name="Copeland A."/>
            <person name="Barry K.W."/>
            <person name="Cichocki N."/>
            <person name="Veneault-Fourrey C."/>
            <person name="LaButti K."/>
            <person name="Lindquist E.A."/>
            <person name="Lipzen A."/>
            <person name="Lundell T."/>
            <person name="Morin E."/>
            <person name="Murat C."/>
            <person name="Riley R."/>
            <person name="Ohm R."/>
            <person name="Sun H."/>
            <person name="Tunlid A."/>
            <person name="Henrissat B."/>
            <person name="Grigoriev I.V."/>
            <person name="Hibbett D.S."/>
            <person name="Martin F."/>
        </authorList>
    </citation>
    <scope>NUCLEOTIDE SEQUENCE [LARGE SCALE GENOMIC DNA]</scope>
    <source>
        <strain evidence="3">Zn</strain>
    </source>
</reference>
<reference evidence="2 3" key="1">
    <citation type="submission" date="2014-04" db="EMBL/GenBank/DDBJ databases">
        <authorList>
            <consortium name="DOE Joint Genome Institute"/>
            <person name="Kuo A."/>
            <person name="Martino E."/>
            <person name="Perotto S."/>
            <person name="Kohler A."/>
            <person name="Nagy L.G."/>
            <person name="Floudas D."/>
            <person name="Copeland A."/>
            <person name="Barry K.W."/>
            <person name="Cichocki N."/>
            <person name="Veneault-Fourrey C."/>
            <person name="LaButti K."/>
            <person name="Lindquist E.A."/>
            <person name="Lipzen A."/>
            <person name="Lundell T."/>
            <person name="Morin E."/>
            <person name="Murat C."/>
            <person name="Sun H."/>
            <person name="Tunlid A."/>
            <person name="Henrissat B."/>
            <person name="Grigoriev I.V."/>
            <person name="Hibbett D.S."/>
            <person name="Martin F."/>
            <person name="Nordberg H.P."/>
            <person name="Cantor M.N."/>
            <person name="Hua S.X."/>
        </authorList>
    </citation>
    <scope>NUCLEOTIDE SEQUENCE [LARGE SCALE GENOMIC DNA]</scope>
    <source>
        <strain evidence="2 3">Zn</strain>
    </source>
</reference>
<evidence type="ECO:0000313" key="3">
    <source>
        <dbReference type="Proteomes" id="UP000054321"/>
    </source>
</evidence>
<feature type="domain" description="Tautomerase cis-CaaD-like" evidence="1">
    <location>
        <begin position="1"/>
        <end position="129"/>
    </location>
</feature>
<dbReference type="HOGENOM" id="CLU_088298_1_0_1"/>
<dbReference type="InterPro" id="IPR028116">
    <property type="entry name" value="Cis-CaaD-like"/>
</dbReference>
<sequence>MPLYDIEHVIPLTDEQQQALANALTQAHTERFHTPTYFINVRFTDVSGMTVYRSGRSVKYNRAILRTRQSETRTSDVLNQHCKAVIECWEKTIGSGSENGLHAVWIMGALSAGMEAGFPRPQVGEEREWLVKYKAEFQKLADQGNEDFIGLMKELQEREDFQGI</sequence>
<name>A0A0C3D9S2_OIDMZ</name>
<evidence type="ECO:0000313" key="2">
    <source>
        <dbReference type="EMBL" id="KIM98667.1"/>
    </source>
</evidence>
<dbReference type="Gene3D" id="3.30.429.10">
    <property type="entry name" value="Macrophage Migration Inhibitory Factor"/>
    <property type="match status" value="1"/>
</dbReference>